<keyword evidence="3" id="KW-0804">Transcription</keyword>
<dbReference type="SUPFAM" id="SSF46689">
    <property type="entry name" value="Homeodomain-like"/>
    <property type="match status" value="1"/>
</dbReference>
<evidence type="ECO:0000256" key="1">
    <source>
        <dbReference type="ARBA" id="ARBA00023015"/>
    </source>
</evidence>
<gene>
    <name evidence="5" type="ORF">H3H32_35295</name>
</gene>
<dbReference type="InterPro" id="IPR018060">
    <property type="entry name" value="HTH_AraC"/>
</dbReference>
<evidence type="ECO:0000256" key="2">
    <source>
        <dbReference type="ARBA" id="ARBA00023125"/>
    </source>
</evidence>
<dbReference type="PANTHER" id="PTHR46796">
    <property type="entry name" value="HTH-TYPE TRANSCRIPTIONAL ACTIVATOR RHAS-RELATED"/>
    <property type="match status" value="1"/>
</dbReference>
<dbReference type="Pfam" id="PF12833">
    <property type="entry name" value="HTH_18"/>
    <property type="match status" value="1"/>
</dbReference>
<evidence type="ECO:0000313" key="6">
    <source>
        <dbReference type="Proteomes" id="UP000515369"/>
    </source>
</evidence>
<dbReference type="Proteomes" id="UP000515369">
    <property type="component" value="Chromosome"/>
</dbReference>
<keyword evidence="1" id="KW-0805">Transcription regulation</keyword>
<dbReference type="EMBL" id="CP059732">
    <property type="protein sequence ID" value="QMW03087.1"/>
    <property type="molecule type" value="Genomic_DNA"/>
</dbReference>
<keyword evidence="2" id="KW-0238">DNA-binding</keyword>
<evidence type="ECO:0000256" key="3">
    <source>
        <dbReference type="ARBA" id="ARBA00023163"/>
    </source>
</evidence>
<dbReference type="GO" id="GO:0003700">
    <property type="term" value="F:DNA-binding transcription factor activity"/>
    <property type="evidence" value="ECO:0007669"/>
    <property type="project" value="InterPro"/>
</dbReference>
<dbReference type="GO" id="GO:0043565">
    <property type="term" value="F:sequence-specific DNA binding"/>
    <property type="evidence" value="ECO:0007669"/>
    <property type="project" value="InterPro"/>
</dbReference>
<feature type="domain" description="HTH araC/xylS-type" evidence="4">
    <location>
        <begin position="155"/>
        <end position="257"/>
    </location>
</feature>
<accession>A0A7G5GW45</accession>
<protein>
    <submittedName>
        <fullName evidence="5">AraC family transcriptional regulator</fullName>
    </submittedName>
</protein>
<dbReference type="InterPro" id="IPR046532">
    <property type="entry name" value="DUF6597"/>
</dbReference>
<dbReference type="InterPro" id="IPR009057">
    <property type="entry name" value="Homeodomain-like_sf"/>
</dbReference>
<proteinExistence type="predicted"/>
<name>A0A7G5GW45_9BACT</name>
<evidence type="ECO:0000313" key="5">
    <source>
        <dbReference type="EMBL" id="QMW03087.1"/>
    </source>
</evidence>
<dbReference type="AlphaFoldDB" id="A0A7G5GW45"/>
<dbReference type="SMART" id="SM00342">
    <property type="entry name" value="HTH_ARAC"/>
    <property type="match status" value="1"/>
</dbReference>
<dbReference type="Pfam" id="PF20240">
    <property type="entry name" value="DUF6597"/>
    <property type="match status" value="1"/>
</dbReference>
<dbReference type="RefSeq" id="WP_182460375.1">
    <property type="nucleotide sequence ID" value="NZ_CP059732.1"/>
</dbReference>
<dbReference type="PROSITE" id="PS01124">
    <property type="entry name" value="HTH_ARAC_FAMILY_2"/>
    <property type="match status" value="1"/>
</dbReference>
<evidence type="ECO:0000259" key="4">
    <source>
        <dbReference type="PROSITE" id="PS01124"/>
    </source>
</evidence>
<sequence>MQVNPSPKLAHLVKHYLILENTSSYEQTYRFFPDGNPGLVFSYADPFTEGHDFAAVPNQYHNFFYGQANQYHDLKAGKTIGLLVVVLQPWGLHVLSGLPGIETRNTRLSLDTLLAPVSVDVQQAKQRDCSEPLERIRQIEEFLSKLSPSALTPETRFVQQAVQQICQTNGMQPIQQILQGLGTTERSLERRFEQVIGLRPKQFSRIIRLQNSLRIHRQKPTLNLTELTYCAGYYDQAHFIREFNQLVGLTPKQYEANPNRLAVNLMPIGH</sequence>
<keyword evidence="6" id="KW-1185">Reference proteome</keyword>
<dbReference type="InterPro" id="IPR050204">
    <property type="entry name" value="AraC_XylS_family_regulators"/>
</dbReference>
<reference evidence="5 6" key="1">
    <citation type="submission" date="2020-07" db="EMBL/GenBank/DDBJ databases">
        <title>Spirosoma foliorum sp. nov., isolated from the leaves on the Nejang mountain Korea, Republic of.</title>
        <authorList>
            <person name="Ho H."/>
            <person name="Lee Y.-J."/>
            <person name="Nurcahyanto D.-A."/>
            <person name="Kim S.-G."/>
        </authorList>
    </citation>
    <scope>NUCLEOTIDE SEQUENCE [LARGE SCALE GENOMIC DNA]</scope>
    <source>
        <strain evidence="5 6">PL0136</strain>
    </source>
</reference>
<organism evidence="5 6">
    <name type="scientific">Spirosoma foliorum</name>
    <dbReference type="NCBI Taxonomy" id="2710596"/>
    <lineage>
        <taxon>Bacteria</taxon>
        <taxon>Pseudomonadati</taxon>
        <taxon>Bacteroidota</taxon>
        <taxon>Cytophagia</taxon>
        <taxon>Cytophagales</taxon>
        <taxon>Cytophagaceae</taxon>
        <taxon>Spirosoma</taxon>
    </lineage>
</organism>
<dbReference type="PANTHER" id="PTHR46796:SF13">
    <property type="entry name" value="HTH-TYPE TRANSCRIPTIONAL ACTIVATOR RHAS"/>
    <property type="match status" value="1"/>
</dbReference>
<dbReference type="Gene3D" id="1.10.10.60">
    <property type="entry name" value="Homeodomain-like"/>
    <property type="match status" value="1"/>
</dbReference>
<dbReference type="KEGG" id="sfol:H3H32_35295"/>